<sequence length="186" mass="20670">MVGVPDALEGLGWWAIVAFLFVVVLLRAQGTYWAGRWLRRGADSVADRPAEPPEDPHGDPARRLRPPTRSSRLARILSGPEMDRAQRFLERWGFVGIPLSFLTVGFQTLVNATAGYIRMRWDLYTLAMLPGCIAWACVYGVVSLSLIEIWRTSPWLLLGVLAAVVLVAWATTRLRRSAGSGARTPR</sequence>
<evidence type="ECO:0000313" key="4">
    <source>
        <dbReference type="EMBL" id="GIG55497.1"/>
    </source>
</evidence>
<keyword evidence="2" id="KW-1133">Transmembrane helix</keyword>
<dbReference type="Pfam" id="PF09335">
    <property type="entry name" value="VTT_dom"/>
    <property type="match status" value="1"/>
</dbReference>
<proteinExistence type="predicted"/>
<feature type="transmembrane region" description="Helical" evidence="2">
    <location>
        <begin position="123"/>
        <end position="142"/>
    </location>
</feature>
<feature type="transmembrane region" description="Helical" evidence="2">
    <location>
        <begin position="154"/>
        <end position="171"/>
    </location>
</feature>
<protein>
    <submittedName>
        <fullName evidence="4">Membrane protein</fullName>
    </submittedName>
</protein>
<feature type="domain" description="VTT" evidence="3">
    <location>
        <begin position="12"/>
        <end position="142"/>
    </location>
</feature>
<feature type="transmembrane region" description="Helical" evidence="2">
    <location>
        <begin position="92"/>
        <end position="117"/>
    </location>
</feature>
<accession>A0A919UH28</accession>
<evidence type="ECO:0000256" key="2">
    <source>
        <dbReference type="SAM" id="Phobius"/>
    </source>
</evidence>
<reference evidence="4" key="1">
    <citation type="submission" date="2021-01" db="EMBL/GenBank/DDBJ databases">
        <title>Whole genome shotgun sequence of Demequina activiva NBRC 110675.</title>
        <authorList>
            <person name="Komaki H."/>
            <person name="Tamura T."/>
        </authorList>
    </citation>
    <scope>NUCLEOTIDE SEQUENCE</scope>
    <source>
        <strain evidence="4">NBRC 110675</strain>
    </source>
</reference>
<feature type="transmembrane region" description="Helical" evidence="2">
    <location>
        <begin position="12"/>
        <end position="30"/>
    </location>
</feature>
<dbReference type="EMBL" id="BONR01000006">
    <property type="protein sequence ID" value="GIG55497.1"/>
    <property type="molecule type" value="Genomic_DNA"/>
</dbReference>
<dbReference type="InterPro" id="IPR032816">
    <property type="entry name" value="VTT_dom"/>
</dbReference>
<feature type="compositionally biased region" description="Basic and acidic residues" evidence="1">
    <location>
        <begin position="45"/>
        <end position="62"/>
    </location>
</feature>
<evidence type="ECO:0000256" key="1">
    <source>
        <dbReference type="SAM" id="MobiDB-lite"/>
    </source>
</evidence>
<organism evidence="4 5">
    <name type="scientific">Demequina activiva</name>
    <dbReference type="NCBI Taxonomy" id="1582364"/>
    <lineage>
        <taxon>Bacteria</taxon>
        <taxon>Bacillati</taxon>
        <taxon>Actinomycetota</taxon>
        <taxon>Actinomycetes</taxon>
        <taxon>Micrococcales</taxon>
        <taxon>Demequinaceae</taxon>
        <taxon>Demequina</taxon>
    </lineage>
</organism>
<evidence type="ECO:0000259" key="3">
    <source>
        <dbReference type="Pfam" id="PF09335"/>
    </source>
</evidence>
<keyword evidence="2" id="KW-0472">Membrane</keyword>
<dbReference type="RefSeq" id="WP_203657059.1">
    <property type="nucleotide sequence ID" value="NZ_BONR01000006.1"/>
</dbReference>
<evidence type="ECO:0000313" key="5">
    <source>
        <dbReference type="Proteomes" id="UP000652354"/>
    </source>
</evidence>
<keyword evidence="5" id="KW-1185">Reference proteome</keyword>
<name>A0A919UH28_9MICO</name>
<dbReference type="Proteomes" id="UP000652354">
    <property type="component" value="Unassembled WGS sequence"/>
</dbReference>
<comment type="caution">
    <text evidence="4">The sequence shown here is derived from an EMBL/GenBank/DDBJ whole genome shotgun (WGS) entry which is preliminary data.</text>
</comment>
<feature type="region of interest" description="Disordered" evidence="1">
    <location>
        <begin position="45"/>
        <end position="68"/>
    </location>
</feature>
<dbReference type="AlphaFoldDB" id="A0A919UH28"/>
<keyword evidence="2" id="KW-0812">Transmembrane</keyword>
<gene>
    <name evidence="4" type="ORF">Dac01nite_22490</name>
</gene>